<feature type="transmembrane region" description="Helical" evidence="8">
    <location>
        <begin position="516"/>
        <end position="536"/>
    </location>
</feature>
<evidence type="ECO:0000256" key="2">
    <source>
        <dbReference type="ARBA" id="ARBA00010100"/>
    </source>
</evidence>
<gene>
    <name evidence="10" type="ORF">SCD90_02435</name>
</gene>
<feature type="transmembrane region" description="Helical" evidence="8">
    <location>
        <begin position="260"/>
        <end position="277"/>
    </location>
</feature>
<feature type="transmembrane region" description="Helical" evidence="8">
    <location>
        <begin position="458"/>
        <end position="476"/>
    </location>
</feature>
<evidence type="ECO:0000313" key="11">
    <source>
        <dbReference type="Proteomes" id="UP001274321"/>
    </source>
</evidence>
<feature type="transmembrane region" description="Helical" evidence="8">
    <location>
        <begin position="195"/>
        <end position="222"/>
    </location>
</feature>
<name>A0ABU4RJB7_9HYPH</name>
<dbReference type="EMBL" id="JAXAFJ010000001">
    <property type="protein sequence ID" value="MDX6804912.1"/>
    <property type="molecule type" value="Genomic_DNA"/>
</dbReference>
<dbReference type="RefSeq" id="WP_319843022.1">
    <property type="nucleotide sequence ID" value="NZ_JAXAFJ010000001.1"/>
</dbReference>
<dbReference type="PANTHER" id="PTHR30003">
    <property type="entry name" value="L-LACTATE PERMEASE"/>
    <property type="match status" value="1"/>
</dbReference>
<evidence type="ECO:0000256" key="6">
    <source>
        <dbReference type="ARBA" id="ARBA00022989"/>
    </source>
</evidence>
<keyword evidence="4" id="KW-1003">Cell membrane</keyword>
<feature type="transmembrane region" description="Helical" evidence="8">
    <location>
        <begin position="420"/>
        <end position="438"/>
    </location>
</feature>
<keyword evidence="3 8" id="KW-0813">Transport</keyword>
<feature type="transmembrane region" description="Helical" evidence="8">
    <location>
        <begin position="377"/>
        <end position="399"/>
    </location>
</feature>
<comment type="function">
    <text evidence="8">Uptake of L-lactate across the membrane. Can also transport D-lactate and glycolate.</text>
</comment>
<protein>
    <recommendedName>
        <fullName evidence="8">L-lactate permease</fullName>
    </recommendedName>
</protein>
<keyword evidence="7 8" id="KW-0472">Membrane</keyword>
<feature type="transmembrane region" description="Helical" evidence="8">
    <location>
        <begin position="488"/>
        <end position="510"/>
    </location>
</feature>
<proteinExistence type="inferred from homology"/>
<accession>A0ABU4RJB7</accession>
<keyword evidence="11" id="KW-1185">Reference proteome</keyword>
<feature type="transmembrane region" description="Helical" evidence="8">
    <location>
        <begin position="59"/>
        <end position="82"/>
    </location>
</feature>
<feature type="region of interest" description="Disordered" evidence="9">
    <location>
        <begin position="578"/>
        <end position="597"/>
    </location>
</feature>
<evidence type="ECO:0000256" key="8">
    <source>
        <dbReference type="RuleBase" id="RU365092"/>
    </source>
</evidence>
<evidence type="ECO:0000256" key="7">
    <source>
        <dbReference type="ARBA" id="ARBA00023136"/>
    </source>
</evidence>
<keyword evidence="6 8" id="KW-1133">Transmembrane helix</keyword>
<comment type="caution">
    <text evidence="10">The sequence shown here is derived from an EMBL/GenBank/DDBJ whole genome shotgun (WGS) entry which is preliminary data.</text>
</comment>
<feature type="transmembrane region" description="Helical" evidence="8">
    <location>
        <begin position="234"/>
        <end position="254"/>
    </location>
</feature>
<evidence type="ECO:0000313" key="10">
    <source>
        <dbReference type="EMBL" id="MDX6804912.1"/>
    </source>
</evidence>
<comment type="similarity">
    <text evidence="2 8">Belongs to the lactate permease family.</text>
</comment>
<evidence type="ECO:0000256" key="1">
    <source>
        <dbReference type="ARBA" id="ARBA00004651"/>
    </source>
</evidence>
<dbReference type="Pfam" id="PF02652">
    <property type="entry name" value="Lactate_perm"/>
    <property type="match status" value="1"/>
</dbReference>
<sequence>MPQGLLFALALLPIAIVLLLLVEMRRSAKLSMLVAYVATVALALGVWSQSVGTVAGATVNGAVTALALLFIIFGAILLLQTVQESGAINAIRQGFTDLSPDRRIQAIIIAWLFGSMIEGASGFGTPAAVAAPLLVALGFPAMAAVLATLIIQSTPVSFGAVGTPMLVGVTTGLSNNEGVAQSIAPLTLPEYIVQLGANVAMVHAIVGFVIPVIMAGMLTRFFGANRSFREGFEVWPFALFCGLAFTIPYYLVAWLLGPEFPSLVGGLIGLLIVVPAARRGFLMPKTVFEFPARAGWNGHWFGSMQADPAAAPAAAPGGAATPAAGHHISLLRAWSPYVIVAVLLIATRTIAPLKAFLTSPDTTIAFTDLFGSGINASAQLLYSPGTVLIIASLISFFLFRMSGAAYGRAWSNSARTMISAAPALLIAVPMVQVFLNTGRGPLESMPLVLAETVASVTGSAWPLFSPLIGALGAFIAGSNTVSNMMFSLFQFSAAEQIGLTGLATIAVVTLQAVGGAAGNMICVHNVVAASAVVGLVDREGEIIRMTLIPMAYYAAGGAGRNGPDLWRRVVGAGHRLAGRDSRGHGFQPRQSGLGPRRACGVRAPLRESRGSAAAAADRARYLPRTVVISA</sequence>
<keyword evidence="5 8" id="KW-0812">Transmembrane</keyword>
<reference evidence="10 11" key="1">
    <citation type="submission" date="2023-11" db="EMBL/GenBank/DDBJ databases">
        <authorList>
            <person name="Bao R."/>
        </authorList>
    </citation>
    <scope>NUCLEOTIDE SEQUENCE [LARGE SCALE GENOMIC DNA]</scope>
    <source>
        <strain evidence="10 11">PJ23</strain>
    </source>
</reference>
<comment type="subcellular location">
    <subcellularLocation>
        <location evidence="8">Cell inner membrane</location>
        <topology evidence="8">Multi-pass membrane protein</topology>
    </subcellularLocation>
    <subcellularLocation>
        <location evidence="1">Cell membrane</location>
        <topology evidence="1">Multi-pass membrane protein</topology>
    </subcellularLocation>
</comment>
<organism evidence="10 11">
    <name type="scientific">Terrihabitans rhizophilus</name>
    <dbReference type="NCBI Taxonomy" id="3092662"/>
    <lineage>
        <taxon>Bacteria</taxon>
        <taxon>Pseudomonadati</taxon>
        <taxon>Pseudomonadota</taxon>
        <taxon>Alphaproteobacteria</taxon>
        <taxon>Hyphomicrobiales</taxon>
        <taxon>Terrihabitans</taxon>
    </lineage>
</organism>
<evidence type="ECO:0000256" key="5">
    <source>
        <dbReference type="ARBA" id="ARBA00022692"/>
    </source>
</evidence>
<feature type="transmembrane region" description="Helical" evidence="8">
    <location>
        <begin position="337"/>
        <end position="357"/>
    </location>
</feature>
<evidence type="ECO:0000256" key="4">
    <source>
        <dbReference type="ARBA" id="ARBA00022475"/>
    </source>
</evidence>
<feature type="transmembrane region" description="Helical" evidence="8">
    <location>
        <begin position="30"/>
        <end position="47"/>
    </location>
</feature>
<dbReference type="NCBIfam" id="TIGR00795">
    <property type="entry name" value="lctP"/>
    <property type="match status" value="1"/>
</dbReference>
<dbReference type="PANTHER" id="PTHR30003:SF0">
    <property type="entry name" value="GLYCOLATE PERMEASE GLCA-RELATED"/>
    <property type="match status" value="1"/>
</dbReference>
<keyword evidence="8" id="KW-0997">Cell inner membrane</keyword>
<dbReference type="Proteomes" id="UP001274321">
    <property type="component" value="Unassembled WGS sequence"/>
</dbReference>
<dbReference type="InterPro" id="IPR003804">
    <property type="entry name" value="Lactate_perm"/>
</dbReference>
<evidence type="ECO:0000256" key="3">
    <source>
        <dbReference type="ARBA" id="ARBA00022448"/>
    </source>
</evidence>
<feature type="transmembrane region" description="Helical" evidence="8">
    <location>
        <begin position="129"/>
        <end position="151"/>
    </location>
</feature>
<feature type="transmembrane region" description="Helical" evidence="8">
    <location>
        <begin position="6"/>
        <end position="23"/>
    </location>
</feature>
<evidence type="ECO:0000256" key="9">
    <source>
        <dbReference type="SAM" id="MobiDB-lite"/>
    </source>
</evidence>